<accession>A0A6A5AH17</accession>
<sequence length="233" mass="25093">MLPGLSSVQVSRSVAADYLRGYTWLVSFPDTLGNLALLRTSSALTGSNAKVEVSVERAGVTFDESKVAVAVSQNGQDYTTMSTVVYQYVQTILVYSTFPNHGPVFGGTEVVVYGDYFTNSSTLYCRFGTTMVSAATYFNSTTLTCIAPSVQSPRQVFIDVSTNSKRSSYSNTTTAAFTYDAPVSLKSVTPTLGPATGNFSVEIYGGPFPRTDELRCRFGSVVVQALWVQTDAI</sequence>
<dbReference type="InterPro" id="IPR014756">
    <property type="entry name" value="Ig_E-set"/>
</dbReference>
<dbReference type="InterPro" id="IPR002909">
    <property type="entry name" value="IPT_dom"/>
</dbReference>
<protein>
    <recommendedName>
        <fullName evidence="1">IPT/TIG domain-containing protein</fullName>
    </recommendedName>
</protein>
<feature type="non-terminal residue" evidence="2">
    <location>
        <position position="233"/>
    </location>
</feature>
<dbReference type="SUPFAM" id="SSF81296">
    <property type="entry name" value="E set domains"/>
    <property type="match status" value="2"/>
</dbReference>
<evidence type="ECO:0000313" key="2">
    <source>
        <dbReference type="EMBL" id="KAF0774442.1"/>
    </source>
</evidence>
<dbReference type="Gene3D" id="2.60.40.10">
    <property type="entry name" value="Immunoglobulins"/>
    <property type="match status" value="2"/>
</dbReference>
<name>A0A6A5AH17_APHAT</name>
<dbReference type="Proteomes" id="UP000469452">
    <property type="component" value="Unassembled WGS sequence"/>
</dbReference>
<reference evidence="2 3" key="1">
    <citation type="submission" date="2019-06" db="EMBL/GenBank/DDBJ databases">
        <title>Genomics analysis of Aphanomyces spp. identifies a new class of oomycete effector associated with host adaptation.</title>
        <authorList>
            <person name="Gaulin E."/>
        </authorList>
    </citation>
    <scope>NUCLEOTIDE SEQUENCE [LARGE SCALE GENOMIC DNA]</scope>
    <source>
        <strain evidence="2 3">E</strain>
    </source>
</reference>
<dbReference type="EMBL" id="VJMI01003771">
    <property type="protein sequence ID" value="KAF0774442.1"/>
    <property type="molecule type" value="Genomic_DNA"/>
</dbReference>
<evidence type="ECO:0000259" key="1">
    <source>
        <dbReference type="Pfam" id="PF01833"/>
    </source>
</evidence>
<organism evidence="2 3">
    <name type="scientific">Aphanomyces astaci</name>
    <name type="common">Crayfish plague agent</name>
    <dbReference type="NCBI Taxonomy" id="112090"/>
    <lineage>
        <taxon>Eukaryota</taxon>
        <taxon>Sar</taxon>
        <taxon>Stramenopiles</taxon>
        <taxon>Oomycota</taxon>
        <taxon>Saprolegniomycetes</taxon>
        <taxon>Saprolegniales</taxon>
        <taxon>Verrucalvaceae</taxon>
        <taxon>Aphanomyces</taxon>
    </lineage>
</organism>
<dbReference type="CDD" id="cd00102">
    <property type="entry name" value="IPT"/>
    <property type="match status" value="1"/>
</dbReference>
<dbReference type="InterPro" id="IPR013783">
    <property type="entry name" value="Ig-like_fold"/>
</dbReference>
<comment type="caution">
    <text evidence="2">The sequence shown here is derived from an EMBL/GenBank/DDBJ whole genome shotgun (WGS) entry which is preliminary data.</text>
</comment>
<gene>
    <name evidence="2" type="ORF">AaE_001858</name>
</gene>
<dbReference type="Pfam" id="PF01833">
    <property type="entry name" value="TIG"/>
    <property type="match status" value="1"/>
</dbReference>
<dbReference type="AlphaFoldDB" id="A0A6A5AH17"/>
<evidence type="ECO:0000313" key="3">
    <source>
        <dbReference type="Proteomes" id="UP000469452"/>
    </source>
</evidence>
<feature type="domain" description="IPT/TIG" evidence="1">
    <location>
        <begin position="94"/>
        <end position="173"/>
    </location>
</feature>
<proteinExistence type="predicted"/>